<accession>A0A316F8C2</accession>
<dbReference type="EMBL" id="QGGR01000013">
    <property type="protein sequence ID" value="PWK43443.1"/>
    <property type="molecule type" value="Genomic_DNA"/>
</dbReference>
<dbReference type="OrthoDB" id="1524907at2"/>
<protein>
    <submittedName>
        <fullName evidence="3">TfoX/Sxy family transcriptional regulator of competence genes</fullName>
    </submittedName>
</protein>
<comment type="caution">
    <text evidence="3">The sequence shown here is derived from an EMBL/GenBank/DDBJ whole genome shotgun (WGS) entry which is preliminary data.</text>
</comment>
<keyword evidence="4" id="KW-1185">Reference proteome</keyword>
<sequence>MTGSRALADHVLDLLGPRSDVGLAPFFGGWSLRHRGRQVGIVMDTVYARVDLAHRDTWYDNGSVPFRYTTRGRTVTVEAYWSVPAGALDDPDRLRDLFCGTDHDSPTVPDRPPGVTTARPS</sequence>
<name>A0A316F8C2_9ACTN</name>
<organism evidence="3 4">
    <name type="scientific">Actinoplanes xinjiangensis</name>
    <dbReference type="NCBI Taxonomy" id="512350"/>
    <lineage>
        <taxon>Bacteria</taxon>
        <taxon>Bacillati</taxon>
        <taxon>Actinomycetota</taxon>
        <taxon>Actinomycetes</taxon>
        <taxon>Micromonosporales</taxon>
        <taxon>Micromonosporaceae</taxon>
        <taxon>Actinoplanes</taxon>
    </lineage>
</organism>
<evidence type="ECO:0000259" key="2">
    <source>
        <dbReference type="Pfam" id="PF04993"/>
    </source>
</evidence>
<dbReference type="Proteomes" id="UP000245697">
    <property type="component" value="Unassembled WGS sequence"/>
</dbReference>
<dbReference type="Gene3D" id="3.30.1460.30">
    <property type="entry name" value="YgaC/TfoX-N like chaperone"/>
    <property type="match status" value="1"/>
</dbReference>
<dbReference type="AlphaFoldDB" id="A0A316F8C2"/>
<dbReference type="InterPro" id="IPR007076">
    <property type="entry name" value="TfoX_N"/>
</dbReference>
<gene>
    <name evidence="3" type="ORF">BC793_113125</name>
</gene>
<feature type="region of interest" description="Disordered" evidence="1">
    <location>
        <begin position="98"/>
        <end position="121"/>
    </location>
</feature>
<feature type="domain" description="TfoX N-terminal" evidence="2">
    <location>
        <begin position="14"/>
        <end position="97"/>
    </location>
</feature>
<evidence type="ECO:0000313" key="3">
    <source>
        <dbReference type="EMBL" id="PWK43443.1"/>
    </source>
</evidence>
<proteinExistence type="predicted"/>
<reference evidence="3 4" key="1">
    <citation type="submission" date="2018-05" db="EMBL/GenBank/DDBJ databases">
        <title>Genomic Encyclopedia of Archaeal and Bacterial Type Strains, Phase II (KMG-II): from individual species to whole genera.</title>
        <authorList>
            <person name="Goeker M."/>
        </authorList>
    </citation>
    <scope>NUCLEOTIDE SEQUENCE [LARGE SCALE GENOMIC DNA]</scope>
    <source>
        <strain evidence="3 4">DSM 45184</strain>
    </source>
</reference>
<dbReference type="SUPFAM" id="SSF159894">
    <property type="entry name" value="YgaC/TfoX-N like"/>
    <property type="match status" value="1"/>
</dbReference>
<dbReference type="Pfam" id="PF04993">
    <property type="entry name" value="TfoX_N"/>
    <property type="match status" value="1"/>
</dbReference>
<evidence type="ECO:0000256" key="1">
    <source>
        <dbReference type="SAM" id="MobiDB-lite"/>
    </source>
</evidence>
<dbReference type="RefSeq" id="WP_109597206.1">
    <property type="nucleotide sequence ID" value="NZ_BONA01000063.1"/>
</dbReference>
<evidence type="ECO:0000313" key="4">
    <source>
        <dbReference type="Proteomes" id="UP000245697"/>
    </source>
</evidence>